<evidence type="ECO:0000313" key="2">
    <source>
        <dbReference type="Proteomes" id="UP000509346"/>
    </source>
</evidence>
<gene>
    <name evidence="1" type="ORF">HZS54_07825</name>
</gene>
<dbReference type="SUPFAM" id="SSF50998">
    <property type="entry name" value="Quinoprotein alcohol dehydrogenase-like"/>
    <property type="match status" value="1"/>
</dbReference>
<protein>
    <recommendedName>
        <fullName evidence="3">PQQ-binding-like beta-propeller repeat protein</fullName>
    </recommendedName>
</protein>
<dbReference type="RefSeq" id="WP_179921628.1">
    <property type="nucleotide sequence ID" value="NZ_CP058909.1"/>
</dbReference>
<sequence>MGTDSDHCIDVLGSATVGTGQSTLVVPGVITETARLPDGLVLALKSTGTGASEPSPCLDDRSPLLLEVTDDCTPGWEIESFPDDASVADISHRGGRLIVETDSDRFVELDPETGDRRRSWRRDEFVFDGRVVEFDRPVESFERSDGRWVVQTARRLYWFDENGSQSAEWSIDDLDEPERWSGLFPKSYRTSDGRTLLVVQADSRSTLSSTMLFGFDETGEQTWRKRANRSWGFHPEEDGGFSVTTPLRRNTYGTVEVDIDTGEFVRVVNGPDDEVAQFLDR</sequence>
<name>A0A7D5P5Q6_9EURY</name>
<dbReference type="InterPro" id="IPR015943">
    <property type="entry name" value="WD40/YVTN_repeat-like_dom_sf"/>
</dbReference>
<evidence type="ECO:0000313" key="1">
    <source>
        <dbReference type="EMBL" id="QLH81537.1"/>
    </source>
</evidence>
<dbReference type="InterPro" id="IPR011047">
    <property type="entry name" value="Quinoprotein_ADH-like_sf"/>
</dbReference>
<proteinExistence type="predicted"/>
<keyword evidence="2" id="KW-1185">Reference proteome</keyword>
<dbReference type="OrthoDB" id="241809at2157"/>
<dbReference type="GeneID" id="56082488"/>
<dbReference type="KEGG" id="hpel:HZS54_07825"/>
<dbReference type="Gene3D" id="2.130.10.10">
    <property type="entry name" value="YVTN repeat-like/Quinoprotein amine dehydrogenase"/>
    <property type="match status" value="1"/>
</dbReference>
<dbReference type="AlphaFoldDB" id="A0A7D5P5Q6"/>
<dbReference type="Proteomes" id="UP000509346">
    <property type="component" value="Chromosome"/>
</dbReference>
<dbReference type="EMBL" id="CP058909">
    <property type="protein sequence ID" value="QLH81537.1"/>
    <property type="molecule type" value="Genomic_DNA"/>
</dbReference>
<evidence type="ECO:0008006" key="3">
    <source>
        <dbReference type="Google" id="ProtNLM"/>
    </source>
</evidence>
<accession>A0A7D5P5Q6</accession>
<organism evidence="1 2">
    <name type="scientific">Halosimplex pelagicum</name>
    <dbReference type="NCBI Taxonomy" id="869886"/>
    <lineage>
        <taxon>Archaea</taxon>
        <taxon>Methanobacteriati</taxon>
        <taxon>Methanobacteriota</taxon>
        <taxon>Stenosarchaea group</taxon>
        <taxon>Halobacteria</taxon>
        <taxon>Halobacteriales</taxon>
        <taxon>Haloarculaceae</taxon>
        <taxon>Halosimplex</taxon>
    </lineage>
</organism>
<reference evidence="1 2" key="1">
    <citation type="submission" date="2020-07" db="EMBL/GenBank/DDBJ databases">
        <title>Halosimplex litoreum sp. nov. and Halosimplex rubrum sp. nov., isolated from different salt environments.</title>
        <authorList>
            <person name="Cui H."/>
        </authorList>
    </citation>
    <scope>NUCLEOTIDE SEQUENCE [LARGE SCALE GENOMIC DNA]</scope>
    <source>
        <strain evidence="1 2">R2</strain>
    </source>
</reference>